<dbReference type="SUPFAM" id="SSF53474">
    <property type="entry name" value="alpha/beta-Hydrolases"/>
    <property type="match status" value="1"/>
</dbReference>
<evidence type="ECO:0000313" key="3">
    <source>
        <dbReference type="EMBL" id="STO09407.1"/>
    </source>
</evidence>
<dbReference type="Proteomes" id="UP000254060">
    <property type="component" value="Unassembled WGS sequence"/>
</dbReference>
<dbReference type="GO" id="GO:0016787">
    <property type="term" value="F:hydrolase activity"/>
    <property type="evidence" value="ECO:0007669"/>
    <property type="project" value="UniProtKB-KW"/>
</dbReference>
<evidence type="ECO:0000313" key="4">
    <source>
        <dbReference type="Proteomes" id="UP000254060"/>
    </source>
</evidence>
<dbReference type="OrthoDB" id="9780932at2"/>
<dbReference type="STRING" id="1397694.GCA_000702585_00266"/>
<reference evidence="3 4" key="1">
    <citation type="submission" date="2018-06" db="EMBL/GenBank/DDBJ databases">
        <authorList>
            <consortium name="Pathogen Informatics"/>
            <person name="Doyle S."/>
        </authorList>
    </citation>
    <scope>NUCLEOTIDE SEQUENCE [LARGE SCALE GENOMIC DNA]</scope>
    <source>
        <strain evidence="3 4">NCTC13163</strain>
    </source>
</reference>
<dbReference type="EMBL" id="UGGP01000001">
    <property type="protein sequence ID" value="STO09407.1"/>
    <property type="molecule type" value="Genomic_DNA"/>
</dbReference>
<organism evidence="3 4">
    <name type="scientific">Exiguobacterium aurantiacum</name>
    <dbReference type="NCBI Taxonomy" id="33987"/>
    <lineage>
        <taxon>Bacteria</taxon>
        <taxon>Bacillati</taxon>
        <taxon>Bacillota</taxon>
        <taxon>Bacilli</taxon>
        <taxon>Bacillales</taxon>
        <taxon>Bacillales Family XII. Incertae Sedis</taxon>
        <taxon>Exiguobacterium</taxon>
    </lineage>
</organism>
<name>A0A377FX71_9BACL</name>
<dbReference type="RefSeq" id="WP_029333820.1">
    <property type="nucleotide sequence ID" value="NZ_UGGP01000001.1"/>
</dbReference>
<dbReference type="InterPro" id="IPR029059">
    <property type="entry name" value="AB_hydrolase_5"/>
</dbReference>
<dbReference type="InterPro" id="IPR029058">
    <property type="entry name" value="AB_hydrolase_fold"/>
</dbReference>
<sequence length="234" mass="25304">MKKKMKWIGLGLLGLILVAVIGVLVWTQLTYGPTEEALGYAAEATEVDNRLEFGDPESEVGIILYPGAKVDKEAYAYYGSRLAEEGIFVAIPSLRLNLGILDIDAAETIIDAHPNVERWIVAGHSLGGSAASGFALENEERVDGVIFLASYPISSMAESELRVLSISGEFDGLATPADIEASRDNIPRDATFHQIEGGNHANFGMYGPQDGDNDSPLSAKQQLDETIEHILDWL</sequence>
<accession>A0A377FX71</accession>
<dbReference type="AlphaFoldDB" id="A0A377FX71"/>
<dbReference type="Gene3D" id="3.40.50.1820">
    <property type="entry name" value="alpha/beta hydrolase"/>
    <property type="match status" value="1"/>
</dbReference>
<evidence type="ECO:0000256" key="1">
    <source>
        <dbReference type="SAM" id="MobiDB-lite"/>
    </source>
</evidence>
<proteinExistence type="predicted"/>
<keyword evidence="3" id="KW-0378">Hydrolase</keyword>
<evidence type="ECO:0000259" key="2">
    <source>
        <dbReference type="Pfam" id="PF12695"/>
    </source>
</evidence>
<dbReference type="Pfam" id="PF12695">
    <property type="entry name" value="Abhydrolase_5"/>
    <property type="match status" value="1"/>
</dbReference>
<feature type="domain" description="Alpha/beta hydrolase fold-5" evidence="2">
    <location>
        <begin position="61"/>
        <end position="223"/>
    </location>
</feature>
<feature type="region of interest" description="Disordered" evidence="1">
    <location>
        <begin position="197"/>
        <end position="218"/>
    </location>
</feature>
<gene>
    <name evidence="3" type="ORF">NCTC13163_02843</name>
</gene>
<protein>
    <submittedName>
        <fullName evidence="3">Predicted dienelactone hydrolase</fullName>
    </submittedName>
</protein>